<name>A0ABS6DJ69_9ENTR</name>
<evidence type="ECO:0000256" key="1">
    <source>
        <dbReference type="SAM" id="Phobius"/>
    </source>
</evidence>
<keyword evidence="1" id="KW-1133">Transmembrane helix</keyword>
<reference evidence="2 3" key="1">
    <citation type="submission" date="2021-04" db="EMBL/GenBank/DDBJ databases">
        <authorList>
            <person name="Seiffert S.N."/>
        </authorList>
    </citation>
    <scope>NUCLEOTIDE SEQUENCE [LARGE SCALE GENOMIC DNA]</scope>
    <source>
        <strain evidence="2 3">1</strain>
    </source>
</reference>
<keyword evidence="3" id="KW-1185">Reference proteome</keyword>
<evidence type="ECO:0000313" key="2">
    <source>
        <dbReference type="EMBL" id="MBU4683257.1"/>
    </source>
</evidence>
<reference evidence="3" key="2">
    <citation type="submission" date="2023-07" db="EMBL/GenBank/DDBJ databases">
        <title>Cedecea davisae an AmpC producer and its therapeutic implications.</title>
        <authorList>
            <person name="Notter J."/>
        </authorList>
    </citation>
    <scope>NUCLEOTIDE SEQUENCE [LARGE SCALE GENOMIC DNA]</scope>
    <source>
        <strain evidence="3">1</strain>
    </source>
</reference>
<evidence type="ECO:0000313" key="3">
    <source>
        <dbReference type="Proteomes" id="UP000686327"/>
    </source>
</evidence>
<sequence>MDKDMKVFGIIIGLVVVAFVVILFVSNTSNPSPRDAIYFVQDNVAKEMKDPDSAKFEAVRFYPDSSAQGESISGYVCGYVNAKNSFGAYVGNRKFLSKVTVSNNGRTSEMTPPFIEDISNSVSFAAMNKLWSENCH</sequence>
<proteinExistence type="predicted"/>
<feature type="transmembrane region" description="Helical" evidence="1">
    <location>
        <begin position="7"/>
        <end position="25"/>
    </location>
</feature>
<accession>A0ABS6DJ69</accession>
<comment type="caution">
    <text evidence="2">The sequence shown here is derived from an EMBL/GenBank/DDBJ whole genome shotgun (WGS) entry which is preliminary data.</text>
</comment>
<keyword evidence="1" id="KW-0472">Membrane</keyword>
<dbReference type="Proteomes" id="UP000686327">
    <property type="component" value="Unassembled WGS sequence"/>
</dbReference>
<dbReference type="EMBL" id="JAGRYU010000025">
    <property type="protein sequence ID" value="MBU4683257.1"/>
    <property type="molecule type" value="Genomic_DNA"/>
</dbReference>
<keyword evidence="1" id="KW-0812">Transmembrane</keyword>
<protein>
    <recommendedName>
        <fullName evidence="4">DUF4830 domain-containing protein</fullName>
    </recommendedName>
</protein>
<evidence type="ECO:0008006" key="4">
    <source>
        <dbReference type="Google" id="ProtNLM"/>
    </source>
</evidence>
<organism evidence="2 3">
    <name type="scientific">Cedecea davisae</name>
    <dbReference type="NCBI Taxonomy" id="158484"/>
    <lineage>
        <taxon>Bacteria</taxon>
        <taxon>Pseudomonadati</taxon>
        <taxon>Pseudomonadota</taxon>
        <taxon>Gammaproteobacteria</taxon>
        <taxon>Enterobacterales</taxon>
        <taxon>Enterobacteriaceae</taxon>
        <taxon>Cedecea</taxon>
    </lineage>
</organism>
<dbReference type="RefSeq" id="WP_216376295.1">
    <property type="nucleotide sequence ID" value="NZ_JAGRYT010000014.1"/>
</dbReference>
<gene>
    <name evidence="2" type="ORF">KC222_14685</name>
</gene>